<sequence length="401" mass="45961">MYNKDVVITGSGPAGVLLGYLLAKSGVDVLVIEKNSSLKRDFRGETIAPGSVHLLKKLGLLDKISSDEYLKVQQMVMYDKEEKLLHIDFKKFEHEQKYGIDIPQPTILNAILKEAEEFENFMYLKDTSCIELIKNSSEQVTGIRCKRGDVIFEVRSRLVVGADGRFSTIRKLSCLGYEKKEYSRDLVWFKVPKPKGWQEANIIKVDRNDHLIILPTYPDLLRIGTYIENDGISTTRSIGLEAFKEKVISLEPRLRETINDNIHDWKQTTLLKIFSTHVPKWSRDGLILIGDAAHTMSPVLGQGVNIAMQDAVELAPYIIKELQFQKEKTSPLKSEIFDEFEKLRKKSVAFVSKFQEEQEQSLAAKTDIECEERRIKMKLLNNHPLKYKMMSKVQYGSVIED</sequence>
<dbReference type="SUPFAM" id="SSF51905">
    <property type="entry name" value="FAD/NAD(P)-binding domain"/>
    <property type="match status" value="1"/>
</dbReference>
<dbReference type="PRINTS" id="PR00420">
    <property type="entry name" value="RNGMNOXGNASE"/>
</dbReference>
<keyword evidence="4" id="KW-1185">Reference proteome</keyword>
<name>A0A7W3NF43_PRIAR</name>
<comment type="caution">
    <text evidence="3">The sequence shown here is derived from an EMBL/GenBank/DDBJ whole genome shotgun (WGS) entry which is preliminary data.</text>
</comment>
<protein>
    <submittedName>
        <fullName evidence="3">2-polyprenyl-6-methoxyphenol hydroxylase-like FAD-dependent oxidoreductase</fullName>
    </submittedName>
</protein>
<dbReference type="Proteomes" id="UP000543174">
    <property type="component" value="Unassembled WGS sequence"/>
</dbReference>
<reference evidence="3" key="1">
    <citation type="submission" date="2020-08" db="EMBL/GenBank/DDBJ databases">
        <title>Functional genomics of gut bacteria from endangered species of beetles.</title>
        <authorList>
            <person name="Carlos-Shanley C."/>
        </authorList>
    </citation>
    <scope>NUCLEOTIDE SEQUENCE [LARGE SCALE GENOMIC DNA]</scope>
    <source>
        <strain evidence="3">S00060</strain>
    </source>
</reference>
<dbReference type="PANTHER" id="PTHR43476:SF5">
    <property type="entry name" value="FAD-DEPENDENT MONOOXYGENASE"/>
    <property type="match status" value="1"/>
</dbReference>
<dbReference type="InterPro" id="IPR050631">
    <property type="entry name" value="PheA/TfdB_FAD_monoxygenase"/>
</dbReference>
<dbReference type="InterPro" id="IPR036188">
    <property type="entry name" value="FAD/NAD-bd_sf"/>
</dbReference>
<gene>
    <name evidence="3" type="ORF">HNP21_004927</name>
</gene>
<dbReference type="RefSeq" id="WP_182527803.1">
    <property type="nucleotide sequence ID" value="NZ_JACJHT010000006.1"/>
</dbReference>
<dbReference type="Gene3D" id="3.50.50.60">
    <property type="entry name" value="FAD/NAD(P)-binding domain"/>
    <property type="match status" value="1"/>
</dbReference>
<proteinExistence type="predicted"/>
<feature type="domain" description="FAD-binding" evidence="2">
    <location>
        <begin position="5"/>
        <end position="323"/>
    </location>
</feature>
<dbReference type="InterPro" id="IPR002938">
    <property type="entry name" value="FAD-bd"/>
</dbReference>
<dbReference type="PANTHER" id="PTHR43476">
    <property type="entry name" value="3-(3-HYDROXY-PHENYL)PROPIONATE/3-HYDROXYCINNAMIC ACID HYDROXYLASE"/>
    <property type="match status" value="1"/>
</dbReference>
<evidence type="ECO:0000259" key="2">
    <source>
        <dbReference type="Pfam" id="PF01494"/>
    </source>
</evidence>
<dbReference type="Pfam" id="PF01494">
    <property type="entry name" value="FAD_binding_3"/>
    <property type="match status" value="1"/>
</dbReference>
<dbReference type="AlphaFoldDB" id="A0A7W3NF43"/>
<evidence type="ECO:0000256" key="1">
    <source>
        <dbReference type="ARBA" id="ARBA00023002"/>
    </source>
</evidence>
<organism evidence="3 4">
    <name type="scientific">Priestia aryabhattai</name>
    <name type="common">Bacillus aryabhattai</name>
    <dbReference type="NCBI Taxonomy" id="412384"/>
    <lineage>
        <taxon>Bacteria</taxon>
        <taxon>Bacillati</taxon>
        <taxon>Bacillota</taxon>
        <taxon>Bacilli</taxon>
        <taxon>Bacillales</taxon>
        <taxon>Bacillaceae</taxon>
        <taxon>Priestia</taxon>
    </lineage>
</organism>
<dbReference type="GO" id="GO:0016491">
    <property type="term" value="F:oxidoreductase activity"/>
    <property type="evidence" value="ECO:0007669"/>
    <property type="project" value="UniProtKB-KW"/>
</dbReference>
<evidence type="ECO:0000313" key="4">
    <source>
        <dbReference type="Proteomes" id="UP000543174"/>
    </source>
</evidence>
<dbReference type="EMBL" id="JACJHT010000006">
    <property type="protein sequence ID" value="MBA9041797.1"/>
    <property type="molecule type" value="Genomic_DNA"/>
</dbReference>
<dbReference type="GO" id="GO:0071949">
    <property type="term" value="F:FAD binding"/>
    <property type="evidence" value="ECO:0007669"/>
    <property type="project" value="InterPro"/>
</dbReference>
<accession>A0A7W3NF43</accession>
<evidence type="ECO:0000313" key="3">
    <source>
        <dbReference type="EMBL" id="MBA9041797.1"/>
    </source>
</evidence>
<keyword evidence="1" id="KW-0560">Oxidoreductase</keyword>